<dbReference type="OrthoDB" id="5833681at2759"/>
<name>A0A2A6CPA7_PRIPA</name>
<evidence type="ECO:0000313" key="1">
    <source>
        <dbReference type="EnsemblMetazoa" id="PPA41257.1"/>
    </source>
</evidence>
<dbReference type="AlphaFoldDB" id="A0A2A6CPA7"/>
<reference evidence="1" key="2">
    <citation type="submission" date="2022-06" db="UniProtKB">
        <authorList>
            <consortium name="EnsemblMetazoa"/>
        </authorList>
    </citation>
    <scope>IDENTIFICATION</scope>
    <source>
        <strain evidence="1">PS312</strain>
    </source>
</reference>
<dbReference type="PANTHER" id="PTHR34401:SF3">
    <property type="entry name" value="DB DOMAIN-CONTAINING PROTEIN"/>
    <property type="match status" value="1"/>
</dbReference>
<dbReference type="Proteomes" id="UP000005239">
    <property type="component" value="Unassembled WGS sequence"/>
</dbReference>
<keyword evidence="2" id="KW-1185">Reference proteome</keyword>
<dbReference type="PANTHER" id="PTHR34401">
    <property type="entry name" value="PROTEIN CBG12388-RELATED"/>
    <property type="match status" value="1"/>
</dbReference>
<organism evidence="1 2">
    <name type="scientific">Pristionchus pacificus</name>
    <name type="common">Parasitic nematode worm</name>
    <dbReference type="NCBI Taxonomy" id="54126"/>
    <lineage>
        <taxon>Eukaryota</taxon>
        <taxon>Metazoa</taxon>
        <taxon>Ecdysozoa</taxon>
        <taxon>Nematoda</taxon>
        <taxon>Chromadorea</taxon>
        <taxon>Rhabditida</taxon>
        <taxon>Rhabditina</taxon>
        <taxon>Diplogasteromorpha</taxon>
        <taxon>Diplogasteroidea</taxon>
        <taxon>Neodiplogasteridae</taxon>
        <taxon>Pristionchus</taxon>
    </lineage>
</organism>
<evidence type="ECO:0000313" key="2">
    <source>
        <dbReference type="Proteomes" id="UP000005239"/>
    </source>
</evidence>
<accession>A0A8R1YWR0</accession>
<dbReference type="EnsemblMetazoa" id="PPA41257.1">
    <property type="protein sequence ID" value="PPA41257.1"/>
    <property type="gene ID" value="WBGene00279626"/>
</dbReference>
<sequence length="441" mass="47933">MKLLIVASAVLVAVALGEEKEKMQDQCMCSVLNPCIEAGYENVEVCANKCKSHFTDLGGDWDKANKCLHKYDDKIKKGTDCVRKALGDVCTDKEGQKVPQRHHETLQLAAAREITEMVKKSGLLAKTTDLFEIAKKGAACMIKCGQASSCAKKLGCGVALPPDNEIVAIVKKCALDAGVNTELAKEACNCVLDAGIKRLESICPMIKMHRLAVSLVLLIVGARAQLMDQCLCKDFDPCVDSAKDTVQNCADNARIVAERVQMMLHCRCQKHLTDLGADYAAARLCVLAHRERIEKAVVCSKKSLGEMCTDKEGQKVPKRFPETLQLAAVREITEMAKKSGLLSKTTELFDFRSIRNSLQLDFVQTAKKAAACMLKCAQQTDCAKKLSCGVALPSDNIVVEKVKTCALEAGFKTPVAREICTCLMEAGVKQLAPICPTLTIT</sequence>
<gene>
    <name evidence="1" type="primary">WBGene00279626</name>
</gene>
<reference evidence="2" key="1">
    <citation type="journal article" date="2008" name="Nat. Genet.">
        <title>The Pristionchus pacificus genome provides a unique perspective on nematode lifestyle and parasitism.</title>
        <authorList>
            <person name="Dieterich C."/>
            <person name="Clifton S.W."/>
            <person name="Schuster L.N."/>
            <person name="Chinwalla A."/>
            <person name="Delehaunty K."/>
            <person name="Dinkelacker I."/>
            <person name="Fulton L."/>
            <person name="Fulton R."/>
            <person name="Godfrey J."/>
            <person name="Minx P."/>
            <person name="Mitreva M."/>
            <person name="Roeseler W."/>
            <person name="Tian H."/>
            <person name="Witte H."/>
            <person name="Yang S.P."/>
            <person name="Wilson R.K."/>
            <person name="Sommer R.J."/>
        </authorList>
    </citation>
    <scope>NUCLEOTIDE SEQUENCE [LARGE SCALE GENOMIC DNA]</scope>
    <source>
        <strain evidence="2">PS312</strain>
    </source>
</reference>
<proteinExistence type="predicted"/>
<protein>
    <submittedName>
        <fullName evidence="1">Uncharacterized protein</fullName>
    </submittedName>
</protein>
<accession>A0A2A6CPA7</accession>